<sequence length="462" mass="54601">MSKINRDILYLIFEEFYDDKKSLSSFLLVNKTWCEIILPILWKNPWKDLTREKEKLLLYVIISHLSDENKFKQTIDFLKNSYQRPLFNYISFCRHLNFNVIKRIISTHYFLYYAEIINDIHDLFINGNTKFTHLYMFSQFDCELHLIPGAKQRFSEIEFLSIDTGINENILVGLAGMCKSIKKLELFINSNNDSGIVELIKSQKKLINVSLLSHGDTESFEISYKIIENSLINHANTIQYFKLHQQPLTSILSSFINLKSLELGHDSYETSWSCVESLTLPLLQTLKVKCIPFKALTSLIENTGDHLTEIKIYYKNHYDINNVRIIQTIYQNCPKLKYLKLFIDNSLILELEKLLLNCQYLNGLSIILDYDNTIDWIVLFQTLAKLSPVNLFEFKFCSDHFNYLRAPKIESLKLFFDNWKGRHPLILRFNNSNMSKNYFDLIEKYKAEGIIKTFEYDCFFKY</sequence>
<evidence type="ECO:0008006" key="3">
    <source>
        <dbReference type="Google" id="ProtNLM"/>
    </source>
</evidence>
<dbReference type="Proteomes" id="UP000265703">
    <property type="component" value="Unassembled WGS sequence"/>
</dbReference>
<accession>A0A397T3A4</accession>
<protein>
    <recommendedName>
        <fullName evidence="3">F-box domain-containing protein</fullName>
    </recommendedName>
</protein>
<evidence type="ECO:0000313" key="2">
    <source>
        <dbReference type="Proteomes" id="UP000265703"/>
    </source>
</evidence>
<dbReference type="InterPro" id="IPR032675">
    <property type="entry name" value="LRR_dom_sf"/>
</dbReference>
<dbReference type="EMBL" id="QKYT01000115">
    <property type="protein sequence ID" value="RIA92880.1"/>
    <property type="molecule type" value="Genomic_DNA"/>
</dbReference>
<dbReference type="SUPFAM" id="SSF52047">
    <property type="entry name" value="RNI-like"/>
    <property type="match status" value="1"/>
</dbReference>
<proteinExistence type="predicted"/>
<dbReference type="STRING" id="658196.A0A397T3A4"/>
<dbReference type="Gene3D" id="3.80.10.10">
    <property type="entry name" value="Ribonuclease Inhibitor"/>
    <property type="match status" value="1"/>
</dbReference>
<organism evidence="1 2">
    <name type="scientific">Glomus cerebriforme</name>
    <dbReference type="NCBI Taxonomy" id="658196"/>
    <lineage>
        <taxon>Eukaryota</taxon>
        <taxon>Fungi</taxon>
        <taxon>Fungi incertae sedis</taxon>
        <taxon>Mucoromycota</taxon>
        <taxon>Glomeromycotina</taxon>
        <taxon>Glomeromycetes</taxon>
        <taxon>Glomerales</taxon>
        <taxon>Glomeraceae</taxon>
        <taxon>Glomus</taxon>
    </lineage>
</organism>
<dbReference type="OrthoDB" id="3010419at2759"/>
<name>A0A397T3A4_9GLOM</name>
<dbReference type="AlphaFoldDB" id="A0A397T3A4"/>
<comment type="caution">
    <text evidence="1">The sequence shown here is derived from an EMBL/GenBank/DDBJ whole genome shotgun (WGS) entry which is preliminary data.</text>
</comment>
<gene>
    <name evidence="1" type="ORF">C1645_820071</name>
</gene>
<evidence type="ECO:0000313" key="1">
    <source>
        <dbReference type="EMBL" id="RIA92880.1"/>
    </source>
</evidence>
<keyword evidence="2" id="KW-1185">Reference proteome</keyword>
<reference evidence="1 2" key="1">
    <citation type="submission" date="2018-06" db="EMBL/GenBank/DDBJ databases">
        <title>Comparative genomics reveals the genomic features of Rhizophagus irregularis, R. cerebriforme, R. diaphanum and Gigaspora rosea, and their symbiotic lifestyle signature.</title>
        <authorList>
            <person name="Morin E."/>
            <person name="San Clemente H."/>
            <person name="Chen E.C.H."/>
            <person name="De La Providencia I."/>
            <person name="Hainaut M."/>
            <person name="Kuo A."/>
            <person name="Kohler A."/>
            <person name="Murat C."/>
            <person name="Tang N."/>
            <person name="Roy S."/>
            <person name="Loubradou J."/>
            <person name="Henrissat B."/>
            <person name="Grigoriev I.V."/>
            <person name="Corradi N."/>
            <person name="Roux C."/>
            <person name="Martin F.M."/>
        </authorList>
    </citation>
    <scope>NUCLEOTIDE SEQUENCE [LARGE SCALE GENOMIC DNA]</scope>
    <source>
        <strain evidence="1 2">DAOM 227022</strain>
    </source>
</reference>